<dbReference type="PANTHER" id="PTHR21437:SF1">
    <property type="entry name" value="WIDE AWAKE"/>
    <property type="match status" value="1"/>
</dbReference>
<accession>A0A2G9TGU8</accession>
<name>A0A2G9TGU8_TELCI</name>
<evidence type="ECO:0000313" key="1">
    <source>
        <dbReference type="EMBL" id="PIO57171.1"/>
    </source>
</evidence>
<dbReference type="GO" id="GO:0005819">
    <property type="term" value="C:spindle"/>
    <property type="evidence" value="ECO:0007669"/>
    <property type="project" value="TreeGrafter"/>
</dbReference>
<protein>
    <submittedName>
        <fullName evidence="1">Uncharacterized protein</fullName>
    </submittedName>
</protein>
<feature type="non-terminal residue" evidence="1">
    <location>
        <position position="93"/>
    </location>
</feature>
<sequence>GVNLKWLPFQKVLRKKSSSSAQAALVREVLNITSFSRNSRVTLKRGLYLCYMKLSCSLNAVHIAVTNSLPSFLPYALVRDDPIVTQEEWQYIK</sequence>
<dbReference type="PANTHER" id="PTHR21437">
    <property type="entry name" value="WIDE AWAKE"/>
    <property type="match status" value="1"/>
</dbReference>
<dbReference type="InterPro" id="IPR039269">
    <property type="entry name" value="ANKFN1"/>
</dbReference>
<dbReference type="GO" id="GO:0061172">
    <property type="term" value="P:regulation of establishment of bipolar cell polarity"/>
    <property type="evidence" value="ECO:0007669"/>
    <property type="project" value="TreeGrafter"/>
</dbReference>
<dbReference type="GO" id="GO:0000132">
    <property type="term" value="P:establishment of mitotic spindle orientation"/>
    <property type="evidence" value="ECO:0007669"/>
    <property type="project" value="TreeGrafter"/>
</dbReference>
<gene>
    <name evidence="1" type="ORF">TELCIR_21425</name>
</gene>
<dbReference type="Proteomes" id="UP000230423">
    <property type="component" value="Unassembled WGS sequence"/>
</dbReference>
<dbReference type="AlphaFoldDB" id="A0A2G9TGU8"/>
<organism evidence="1 2">
    <name type="scientific">Teladorsagia circumcincta</name>
    <name type="common">Brown stomach worm</name>
    <name type="synonym">Ostertagia circumcincta</name>
    <dbReference type="NCBI Taxonomy" id="45464"/>
    <lineage>
        <taxon>Eukaryota</taxon>
        <taxon>Metazoa</taxon>
        <taxon>Ecdysozoa</taxon>
        <taxon>Nematoda</taxon>
        <taxon>Chromadorea</taxon>
        <taxon>Rhabditida</taxon>
        <taxon>Rhabditina</taxon>
        <taxon>Rhabditomorpha</taxon>
        <taxon>Strongyloidea</taxon>
        <taxon>Trichostrongylidae</taxon>
        <taxon>Teladorsagia</taxon>
    </lineage>
</organism>
<reference evidence="1 2" key="1">
    <citation type="submission" date="2015-09" db="EMBL/GenBank/DDBJ databases">
        <title>Draft genome of the parasitic nematode Teladorsagia circumcincta isolate WARC Sus (inbred).</title>
        <authorList>
            <person name="Mitreva M."/>
        </authorList>
    </citation>
    <scope>NUCLEOTIDE SEQUENCE [LARGE SCALE GENOMIC DNA]</scope>
    <source>
        <strain evidence="1 2">S</strain>
    </source>
</reference>
<proteinExistence type="predicted"/>
<keyword evidence="2" id="KW-1185">Reference proteome</keyword>
<feature type="non-terminal residue" evidence="1">
    <location>
        <position position="1"/>
    </location>
</feature>
<dbReference type="EMBL" id="KZ367167">
    <property type="protein sequence ID" value="PIO57171.1"/>
    <property type="molecule type" value="Genomic_DNA"/>
</dbReference>
<evidence type="ECO:0000313" key="2">
    <source>
        <dbReference type="Proteomes" id="UP000230423"/>
    </source>
</evidence>
<dbReference type="OrthoDB" id="5869960at2759"/>